<dbReference type="AlphaFoldDB" id="A0A075R4W0"/>
<organism evidence="1 2">
    <name type="scientific">Brevibacillus laterosporus LMG 15441</name>
    <dbReference type="NCBI Taxonomy" id="1042163"/>
    <lineage>
        <taxon>Bacteria</taxon>
        <taxon>Bacillati</taxon>
        <taxon>Bacillota</taxon>
        <taxon>Bacilli</taxon>
        <taxon>Bacillales</taxon>
        <taxon>Paenibacillaceae</taxon>
        <taxon>Brevibacillus</taxon>
    </lineage>
</organism>
<evidence type="ECO:0000313" key="2">
    <source>
        <dbReference type="Proteomes" id="UP000005850"/>
    </source>
</evidence>
<dbReference type="STRING" id="1042163.BRLA_c019020"/>
<accession>A0A075R4W0</accession>
<reference evidence="1 2" key="1">
    <citation type="journal article" date="2011" name="J. Bacteriol.">
        <title>Genome sequence of Brevibacillus laterosporus LMG 15441, a pathogen of invertebrates.</title>
        <authorList>
            <person name="Djukic M."/>
            <person name="Poehlein A."/>
            <person name="Thurmer A."/>
            <person name="Daniel R."/>
        </authorList>
    </citation>
    <scope>NUCLEOTIDE SEQUENCE [LARGE SCALE GENOMIC DNA]</scope>
    <source>
        <strain evidence="1 2">LMG 15441</strain>
    </source>
</reference>
<dbReference type="EMBL" id="CP007806">
    <property type="protein sequence ID" value="AIG26223.1"/>
    <property type="molecule type" value="Genomic_DNA"/>
</dbReference>
<dbReference type="Proteomes" id="UP000005850">
    <property type="component" value="Chromosome"/>
</dbReference>
<dbReference type="RefSeq" id="WP_003338539.1">
    <property type="nucleotide sequence ID" value="NZ_CP007806.1"/>
</dbReference>
<keyword evidence="2" id="KW-1185">Reference proteome</keyword>
<proteinExistence type="predicted"/>
<gene>
    <name evidence="1" type="ORF">BRLA_c019020</name>
</gene>
<sequence>MESMKRVTPGTKIYKLFEHDKFVCEGTEEVFLISIEKLTKEEFKKRLEENPKLLEG</sequence>
<name>A0A075R4W0_BRELA</name>
<dbReference type="HOGENOM" id="CLU_3005167_0_0_9"/>
<evidence type="ECO:0000313" key="1">
    <source>
        <dbReference type="EMBL" id="AIG26223.1"/>
    </source>
</evidence>
<dbReference type="KEGG" id="blr:BRLA_c019020"/>
<protein>
    <submittedName>
        <fullName evidence="1">Uncharacterized protein</fullName>
    </submittedName>
</protein>